<organism evidence="2 3">
    <name type="scientific">Opitutus terrae (strain DSM 11246 / JCM 15787 / PB90-1)</name>
    <dbReference type="NCBI Taxonomy" id="452637"/>
    <lineage>
        <taxon>Bacteria</taxon>
        <taxon>Pseudomonadati</taxon>
        <taxon>Verrucomicrobiota</taxon>
        <taxon>Opitutia</taxon>
        <taxon>Opitutales</taxon>
        <taxon>Opitutaceae</taxon>
        <taxon>Opitutus</taxon>
    </lineage>
</organism>
<reference evidence="2 3" key="1">
    <citation type="journal article" date="2011" name="J. Bacteriol.">
        <title>Genome sequence of the verrucomicrobium Opitutus terrae PB90-1, an abundant inhabitant of rice paddy soil ecosystems.</title>
        <authorList>
            <person name="van Passel M.W."/>
            <person name="Kant R."/>
            <person name="Palva A."/>
            <person name="Copeland A."/>
            <person name="Lucas S."/>
            <person name="Lapidus A."/>
            <person name="Glavina del Rio T."/>
            <person name="Pitluck S."/>
            <person name="Goltsman E."/>
            <person name="Clum A."/>
            <person name="Sun H."/>
            <person name="Schmutz J."/>
            <person name="Larimer F.W."/>
            <person name="Land M.L."/>
            <person name="Hauser L."/>
            <person name="Kyrpides N."/>
            <person name="Mikhailova N."/>
            <person name="Richardson P.P."/>
            <person name="Janssen P.H."/>
            <person name="de Vos W.M."/>
            <person name="Smidt H."/>
        </authorList>
    </citation>
    <scope>NUCLEOTIDE SEQUENCE [LARGE SCALE GENOMIC DNA]</scope>
    <source>
        <strain evidence="3">DSM 11246 / JCM 15787 / PB90-1</strain>
    </source>
</reference>
<dbReference type="KEGG" id="ote:Oter_4096"/>
<feature type="region of interest" description="Disordered" evidence="1">
    <location>
        <begin position="62"/>
        <end position="84"/>
    </location>
</feature>
<name>B2A034_OPITP</name>
<dbReference type="Proteomes" id="UP000007013">
    <property type="component" value="Chromosome"/>
</dbReference>
<proteinExistence type="predicted"/>
<feature type="compositionally biased region" description="Low complexity" evidence="1">
    <location>
        <begin position="62"/>
        <end position="76"/>
    </location>
</feature>
<evidence type="ECO:0000313" key="3">
    <source>
        <dbReference type="Proteomes" id="UP000007013"/>
    </source>
</evidence>
<keyword evidence="3" id="KW-1185">Reference proteome</keyword>
<gene>
    <name evidence="2" type="ordered locus">Oter_4096</name>
</gene>
<evidence type="ECO:0000256" key="1">
    <source>
        <dbReference type="SAM" id="MobiDB-lite"/>
    </source>
</evidence>
<sequence length="189" mass="20252">MDAVEGGPLRVDARNRLAPGRFSGVTPPFGVLTNGMLLRSLSALLTCGLLSACGVAAGWAAQPAPKDAQPPAGQAKAKSDKPALAKGMTAEQVLKIAGKPDEIRPIKNPNAKAEAWIYRRVLARTSRETATHVVERPAFQGPGPSGEGVAIDPVTRQERITTYQVTWVLMIEGRMQVAKQTREVERSFD</sequence>
<dbReference type="EMBL" id="CP001032">
    <property type="protein sequence ID" value="ACB77370.1"/>
    <property type="molecule type" value="Genomic_DNA"/>
</dbReference>
<accession>B2A034</accession>
<protein>
    <submittedName>
        <fullName evidence="2">Uncharacterized protein</fullName>
    </submittedName>
</protein>
<dbReference type="STRING" id="452637.Oter_4096"/>
<evidence type="ECO:0000313" key="2">
    <source>
        <dbReference type="EMBL" id="ACB77370.1"/>
    </source>
</evidence>
<dbReference type="HOGENOM" id="CLU_1433195_0_0_0"/>
<dbReference type="AlphaFoldDB" id="B2A034"/>